<dbReference type="AlphaFoldDB" id="A0AAW9RCZ6"/>
<dbReference type="InterPro" id="IPR036291">
    <property type="entry name" value="NAD(P)-bd_dom_sf"/>
</dbReference>
<dbReference type="Gene3D" id="3.40.50.720">
    <property type="entry name" value="NAD(P)-binding Rossmann-like Domain"/>
    <property type="match status" value="1"/>
</dbReference>
<evidence type="ECO:0000313" key="3">
    <source>
        <dbReference type="EMBL" id="MEJ8566653.1"/>
    </source>
</evidence>
<reference evidence="3 4" key="1">
    <citation type="submission" date="2024-02" db="EMBL/GenBank/DDBJ databases">
        <title>A novel Wenzhouxiangellaceae bacterium, isolated from coastal sediments.</title>
        <authorList>
            <person name="Du Z.-J."/>
            <person name="Ye Y.-Q."/>
            <person name="Zhang X.-Y."/>
        </authorList>
    </citation>
    <scope>NUCLEOTIDE SEQUENCE [LARGE SCALE GENOMIC DNA]</scope>
    <source>
        <strain evidence="3 4">CH-27</strain>
    </source>
</reference>
<keyword evidence="1" id="KW-0520">NAD</keyword>
<dbReference type="EMBL" id="JAZHOG010000002">
    <property type="protein sequence ID" value="MEJ8566653.1"/>
    <property type="molecule type" value="Genomic_DNA"/>
</dbReference>
<protein>
    <submittedName>
        <fullName evidence="3">NAD-dependent epimerase/dehydratase family protein</fullName>
    </submittedName>
</protein>
<dbReference type="PANTHER" id="PTHR43574">
    <property type="entry name" value="EPIMERASE-RELATED"/>
    <property type="match status" value="1"/>
</dbReference>
<evidence type="ECO:0000259" key="2">
    <source>
        <dbReference type="Pfam" id="PF01370"/>
    </source>
</evidence>
<dbReference type="RefSeq" id="WP_354693975.1">
    <property type="nucleotide sequence ID" value="NZ_JAZHOG010000002.1"/>
</dbReference>
<gene>
    <name evidence="3" type="ORF">V3330_03345</name>
</gene>
<name>A0AAW9RCZ6_9GAMM</name>
<sequence length="334" mass="37049">MRLIVTGAAGFIGMHVALALLERGHAVTGVDTLDPYYDPRLKSDRLARLERREGFRFERLDVADTAAFGSLVRNEAPQRVVHLAAQPGVRYSIDQPMAYVHSNLVGFASVLEACRHAGVPHLVYASSSSVYGDSPQVPFSEHDPVDHPLSLYAASKRANELMAHVYAHLYRLPVTGLRFFTVYGPWGRPDMAPIRFARAISEGETIRLFNYGDHQRDFTYVDDIVAGVLAVALGEPPSAGEPGGDRDPASSDAPFRVYNIGNSRPVELMEFLRVLETCLGREGRYEKVAAQPGDVHSTWADCSDLERDYGYRPDTPLERGVADFVAWFREYYGG</sequence>
<feature type="domain" description="NAD-dependent epimerase/dehydratase" evidence="2">
    <location>
        <begin position="4"/>
        <end position="232"/>
    </location>
</feature>
<accession>A0AAW9RCZ6</accession>
<dbReference type="SUPFAM" id="SSF51735">
    <property type="entry name" value="NAD(P)-binding Rossmann-fold domains"/>
    <property type="match status" value="1"/>
</dbReference>
<dbReference type="PRINTS" id="PR01713">
    <property type="entry name" value="NUCEPIMERASE"/>
</dbReference>
<comment type="caution">
    <text evidence="3">The sequence shown here is derived from an EMBL/GenBank/DDBJ whole genome shotgun (WGS) entry which is preliminary data.</text>
</comment>
<organism evidence="3 4">
    <name type="scientific">Elongatibacter sediminis</name>
    <dbReference type="NCBI Taxonomy" id="3119006"/>
    <lineage>
        <taxon>Bacteria</taxon>
        <taxon>Pseudomonadati</taxon>
        <taxon>Pseudomonadota</taxon>
        <taxon>Gammaproteobacteria</taxon>
        <taxon>Chromatiales</taxon>
        <taxon>Wenzhouxiangellaceae</taxon>
        <taxon>Elongatibacter</taxon>
    </lineage>
</organism>
<evidence type="ECO:0000313" key="4">
    <source>
        <dbReference type="Proteomes" id="UP001359886"/>
    </source>
</evidence>
<dbReference type="Pfam" id="PF01370">
    <property type="entry name" value="Epimerase"/>
    <property type="match status" value="1"/>
</dbReference>
<dbReference type="Proteomes" id="UP001359886">
    <property type="component" value="Unassembled WGS sequence"/>
</dbReference>
<keyword evidence="4" id="KW-1185">Reference proteome</keyword>
<dbReference type="InterPro" id="IPR001509">
    <property type="entry name" value="Epimerase_deHydtase"/>
</dbReference>
<evidence type="ECO:0000256" key="1">
    <source>
        <dbReference type="ARBA" id="ARBA00023027"/>
    </source>
</evidence>
<proteinExistence type="predicted"/>